<dbReference type="PANTHER" id="PTHR35332">
    <property type="entry name" value="REGULATION OF ENOLASE PROTEIN 1"/>
    <property type="match status" value="1"/>
</dbReference>
<dbReference type="AlphaFoldDB" id="A0A0L8L8P5"/>
<dbReference type="PANTHER" id="PTHR35332:SF2">
    <property type="entry name" value="REGULATION OF ENOLASE PROTEIN 1"/>
    <property type="match status" value="1"/>
</dbReference>
<accession>A0A0L8L8P5</accession>
<sequence length="198" mass="21520">MTLESTFANTRNWARHPAALTLDGEVLTVEAGAESDIFANPLNGEVRDDAARALLDAPPGDWQFSARVRVDFRAPWDAGALMVWAAPDQWAKLNFERSPDGRPTLYSVVTQGLSDDAVGWPVDHSAAWLRISRVDGAFAFHASIDGRSWRLARQFGLQGVSDVRIGIEVQSPVGEGCGVSFDHMALVPSRLADLFDGS</sequence>
<name>A0A0L8L8P5_STRVR</name>
<comment type="caution">
    <text evidence="1">The sequence shown here is derived from an EMBL/GenBank/DDBJ whole genome shotgun (WGS) entry which is preliminary data.</text>
</comment>
<gene>
    <name evidence="1" type="ORF">ADK34_06850</name>
</gene>
<dbReference type="PATRIC" id="fig|1938.6.peg.1501"/>
<proteinExistence type="predicted"/>
<evidence type="ECO:0000313" key="1">
    <source>
        <dbReference type="EMBL" id="KOG34446.1"/>
    </source>
</evidence>
<evidence type="ECO:0000313" key="2">
    <source>
        <dbReference type="Proteomes" id="UP000037023"/>
    </source>
</evidence>
<dbReference type="Pfam" id="PF07081">
    <property type="entry name" value="DUF1349"/>
    <property type="match status" value="1"/>
</dbReference>
<protein>
    <recommendedName>
        <fullName evidence="3">DUF1349 domain-containing protein</fullName>
    </recommendedName>
</protein>
<dbReference type="RefSeq" id="WP_063738374.1">
    <property type="nucleotide sequence ID" value="NZ_LGUP01000040.1"/>
</dbReference>
<dbReference type="Gene3D" id="2.60.120.200">
    <property type="match status" value="1"/>
</dbReference>
<dbReference type="EMBL" id="LGUP01000040">
    <property type="protein sequence ID" value="KOG34446.1"/>
    <property type="molecule type" value="Genomic_DNA"/>
</dbReference>
<dbReference type="InterPro" id="IPR013320">
    <property type="entry name" value="ConA-like_dom_sf"/>
</dbReference>
<dbReference type="Proteomes" id="UP000037023">
    <property type="component" value="Unassembled WGS sequence"/>
</dbReference>
<reference evidence="1 2" key="1">
    <citation type="submission" date="2015-06" db="EMBL/GenBank/DDBJ databases">
        <authorList>
            <person name="Hoefler B.C."/>
            <person name="Straight P.D."/>
        </authorList>
    </citation>
    <scope>NUCLEOTIDE SEQUENCE [LARGE SCALE GENOMIC DNA]</scope>
    <source>
        <strain evidence="1 2">NRRL 3427</strain>
    </source>
</reference>
<evidence type="ECO:0008006" key="3">
    <source>
        <dbReference type="Google" id="ProtNLM"/>
    </source>
</evidence>
<dbReference type="InterPro" id="IPR009784">
    <property type="entry name" value="DUF1349"/>
</dbReference>
<dbReference type="SUPFAM" id="SSF49899">
    <property type="entry name" value="Concanavalin A-like lectins/glucanases"/>
    <property type="match status" value="1"/>
</dbReference>
<organism evidence="1 2">
    <name type="scientific">Streptomyces viridochromogenes</name>
    <dbReference type="NCBI Taxonomy" id="1938"/>
    <lineage>
        <taxon>Bacteria</taxon>
        <taxon>Bacillati</taxon>
        <taxon>Actinomycetota</taxon>
        <taxon>Actinomycetes</taxon>
        <taxon>Kitasatosporales</taxon>
        <taxon>Streptomycetaceae</taxon>
        <taxon>Streptomyces</taxon>
    </lineage>
</organism>
<dbReference type="OrthoDB" id="9808724at2"/>